<sequence>MTEPSENLKDSMPTERKSMWRTSEERRMSDLTRVLEWLQRRQGKKKQTFQKPNWAVPPKTTGKEEKKGRSIPKKQKGNHQATPEQGTKKDKDHVMYQKLKGKRLSLVPGSYSRDNPKKSELDIKDAIVLESTQRSVPYHRQSIIDPMLQDPLFSTRRSTLLRDWVPT</sequence>
<dbReference type="Pfam" id="PF15472">
    <property type="entry name" value="DUF4638"/>
    <property type="match status" value="1"/>
</dbReference>
<protein>
    <submittedName>
        <fullName evidence="2">Uncharacterized protein</fullName>
    </submittedName>
</protein>
<reference evidence="2" key="1">
    <citation type="submission" date="2025-08" db="UniProtKB">
        <authorList>
            <consortium name="Ensembl"/>
        </authorList>
    </citation>
    <scope>IDENTIFICATION</scope>
</reference>
<accession>A0A667HW77</accession>
<dbReference type="InterPro" id="IPR029171">
    <property type="entry name" value="DUF4638"/>
</dbReference>
<organism evidence="2 3">
    <name type="scientific">Lynx canadensis</name>
    <name type="common">Canada lynx</name>
    <name type="synonym">Felis canadensis</name>
    <dbReference type="NCBI Taxonomy" id="61383"/>
    <lineage>
        <taxon>Eukaryota</taxon>
        <taxon>Metazoa</taxon>
        <taxon>Chordata</taxon>
        <taxon>Craniata</taxon>
        <taxon>Vertebrata</taxon>
        <taxon>Euteleostomi</taxon>
        <taxon>Mammalia</taxon>
        <taxon>Eutheria</taxon>
        <taxon>Laurasiatheria</taxon>
        <taxon>Carnivora</taxon>
        <taxon>Feliformia</taxon>
        <taxon>Felidae</taxon>
        <taxon>Felinae</taxon>
        <taxon>Lynx</taxon>
    </lineage>
</organism>
<dbReference type="PANTHER" id="PTHR35679">
    <property type="entry name" value="RIKEN CDNA 4933402J07 GENE"/>
    <property type="match status" value="1"/>
</dbReference>
<feature type="compositionally biased region" description="Basic and acidic residues" evidence="1">
    <location>
        <begin position="1"/>
        <end position="30"/>
    </location>
</feature>
<reference evidence="2" key="2">
    <citation type="submission" date="2025-09" db="UniProtKB">
        <authorList>
            <consortium name="Ensembl"/>
        </authorList>
    </citation>
    <scope>IDENTIFICATION</scope>
</reference>
<proteinExistence type="predicted"/>
<dbReference type="Proteomes" id="UP000472241">
    <property type="component" value="Unplaced"/>
</dbReference>
<name>A0A667HW77_LYNCA</name>
<evidence type="ECO:0000256" key="1">
    <source>
        <dbReference type="SAM" id="MobiDB-lite"/>
    </source>
</evidence>
<evidence type="ECO:0000313" key="2">
    <source>
        <dbReference type="Ensembl" id="ENSLCNP00005030962.1"/>
    </source>
</evidence>
<feature type="region of interest" description="Disordered" evidence="1">
    <location>
        <begin position="1"/>
        <end position="94"/>
    </location>
</feature>
<dbReference type="AlphaFoldDB" id="A0A667HW77"/>
<dbReference type="PANTHER" id="PTHR35679:SF1">
    <property type="entry name" value="RIKEN CDNA 4933402J07 GENE"/>
    <property type="match status" value="1"/>
</dbReference>
<keyword evidence="3" id="KW-1185">Reference proteome</keyword>
<dbReference type="Ensembl" id="ENSLCNT00005034575.1">
    <property type="protein sequence ID" value="ENSLCNP00005030962.1"/>
    <property type="gene ID" value="ENSLCNG00005020189.1"/>
</dbReference>
<evidence type="ECO:0000313" key="3">
    <source>
        <dbReference type="Proteomes" id="UP000472241"/>
    </source>
</evidence>